<dbReference type="NCBIfam" id="TIGR04282">
    <property type="entry name" value="glyco_like_cofC"/>
    <property type="match status" value="1"/>
</dbReference>
<dbReference type="GO" id="GO:0016740">
    <property type="term" value="F:transferase activity"/>
    <property type="evidence" value="ECO:0007669"/>
    <property type="project" value="UniProtKB-KW"/>
</dbReference>
<dbReference type="EMBL" id="CADCVI010000230">
    <property type="protein sequence ID" value="CAA9491251.1"/>
    <property type="molecule type" value="Genomic_DNA"/>
</dbReference>
<sequence length="238" mass="25890">MTGVLYIIAKAPRAGLAKTRLGRTIGDDAAIVLYKSFLQDLAARFAGAPFECGWYVTPADAWEDLSPLIDWGEREMKILFQKAGDLGERQRELFRGAAARGEDKVVLIAADSPQLTVGVVERAFSELDRHDLVFGPTFDGGYYLIGMRGFEDVFHGVPMSVGTELEAIIAAAERAGLSVGRVEATFDVDEEEDLEHLRHLVEYRPDLSATRAALEGLGLLHHPLVPVEPSRPADGASG</sequence>
<protein>
    <submittedName>
        <fullName evidence="1">Glycosyltransferase</fullName>
    </submittedName>
</protein>
<dbReference type="SUPFAM" id="SSF53448">
    <property type="entry name" value="Nucleotide-diphospho-sugar transferases"/>
    <property type="match status" value="1"/>
</dbReference>
<gene>
    <name evidence="1" type="ORF">AVDCRST_MAG25-3371</name>
</gene>
<dbReference type="Gene3D" id="3.90.550.10">
    <property type="entry name" value="Spore Coat Polysaccharide Biosynthesis Protein SpsA, Chain A"/>
    <property type="match status" value="1"/>
</dbReference>
<name>A0A6J4S7X9_9ACTN</name>
<dbReference type="Pfam" id="PF09837">
    <property type="entry name" value="DUF2064"/>
    <property type="match status" value="1"/>
</dbReference>
<dbReference type="InterPro" id="IPR018641">
    <property type="entry name" value="Trfase_1_rSAM/seldom-assoc"/>
</dbReference>
<organism evidence="1">
    <name type="scientific">uncultured Rubrobacteraceae bacterium</name>
    <dbReference type="NCBI Taxonomy" id="349277"/>
    <lineage>
        <taxon>Bacteria</taxon>
        <taxon>Bacillati</taxon>
        <taxon>Actinomycetota</taxon>
        <taxon>Rubrobacteria</taxon>
        <taxon>Rubrobacterales</taxon>
        <taxon>Rubrobacteraceae</taxon>
        <taxon>environmental samples</taxon>
    </lineage>
</organism>
<dbReference type="InterPro" id="IPR029044">
    <property type="entry name" value="Nucleotide-diphossugar_trans"/>
</dbReference>
<proteinExistence type="predicted"/>
<dbReference type="AlphaFoldDB" id="A0A6J4S7X9"/>
<accession>A0A6J4S7X9</accession>
<evidence type="ECO:0000313" key="1">
    <source>
        <dbReference type="EMBL" id="CAA9491251.1"/>
    </source>
</evidence>
<keyword evidence="1" id="KW-0808">Transferase</keyword>
<dbReference type="PANTHER" id="PTHR36529:SF1">
    <property type="entry name" value="GLYCOSYLTRANSFERASE"/>
    <property type="match status" value="1"/>
</dbReference>
<reference evidence="1" key="1">
    <citation type="submission" date="2020-02" db="EMBL/GenBank/DDBJ databases">
        <authorList>
            <person name="Meier V. D."/>
        </authorList>
    </citation>
    <scope>NUCLEOTIDE SEQUENCE</scope>
    <source>
        <strain evidence="1">AVDCRST_MAG25</strain>
    </source>
</reference>
<dbReference type="PANTHER" id="PTHR36529">
    <property type="entry name" value="SLL1095 PROTEIN"/>
    <property type="match status" value="1"/>
</dbReference>